<reference evidence="1 2" key="1">
    <citation type="submission" date="2020-08" db="EMBL/GenBank/DDBJ databases">
        <title>Genomic Encyclopedia of Type Strains, Phase IV (KMG-IV): sequencing the most valuable type-strain genomes for metagenomic binning, comparative biology and taxonomic classification.</title>
        <authorList>
            <person name="Goeker M."/>
        </authorList>
    </citation>
    <scope>NUCLEOTIDE SEQUENCE [LARGE SCALE GENOMIC DNA]</scope>
    <source>
        <strain evidence="1 2">DSM 4491</strain>
    </source>
</reference>
<evidence type="ECO:0000313" key="2">
    <source>
        <dbReference type="Proteomes" id="UP000578000"/>
    </source>
</evidence>
<proteinExistence type="predicted"/>
<gene>
    <name evidence="1" type="ORF">HNR55_001417</name>
</gene>
<accession>A0A841QEZ5</accession>
<evidence type="ECO:0000313" key="1">
    <source>
        <dbReference type="EMBL" id="MBB6456834.1"/>
    </source>
</evidence>
<keyword evidence="2" id="KW-1185">Reference proteome</keyword>
<dbReference type="EMBL" id="JACHIE010000005">
    <property type="protein sequence ID" value="MBB6456834.1"/>
    <property type="molecule type" value="Genomic_DNA"/>
</dbReference>
<comment type="caution">
    <text evidence="1">The sequence shown here is derived from an EMBL/GenBank/DDBJ whole genome shotgun (WGS) entry which is preliminary data.</text>
</comment>
<dbReference type="Proteomes" id="UP000578000">
    <property type="component" value="Unassembled WGS sequence"/>
</dbReference>
<organism evidence="1 2">
    <name type="scientific">Acetobacter lovaniensis</name>
    <dbReference type="NCBI Taxonomy" id="104100"/>
    <lineage>
        <taxon>Bacteria</taxon>
        <taxon>Pseudomonadati</taxon>
        <taxon>Pseudomonadota</taxon>
        <taxon>Alphaproteobacteria</taxon>
        <taxon>Acetobacterales</taxon>
        <taxon>Acetobacteraceae</taxon>
        <taxon>Acetobacter</taxon>
    </lineage>
</organism>
<sequence length="146" mass="16010">MSRYLPPGSYPHVPSCSASIASGGESLHPLLRHLLRVAPDRTEVLALFGEAPQLAEEAALQQAGGQMLEMFMPDEPLSYRARGQRLEVLFRRMLEHALSLAINARCALGQAEEAERPATHAMLIAYVAAQQVVGARRMAMDLYNGR</sequence>
<dbReference type="AlphaFoldDB" id="A0A841QEZ5"/>
<protein>
    <submittedName>
        <fullName evidence="1">Uncharacterized protein</fullName>
    </submittedName>
</protein>
<name>A0A841QEZ5_9PROT</name>
<dbReference type="RefSeq" id="WP_166113201.1">
    <property type="nucleotide sequence ID" value="NZ_BAABDB010000040.1"/>
</dbReference>